<sequence length="151" mass="15971">MTISLDEAARVGWAVEAFLNRPDLDGDDGSPAEVRIRALLRAGDYLNAVGLISETFLDRLRDFVQDTPTQAHKELDDTVGGVLLTVARYHPREGALDALLAVARAAVDGHAHGGPQGAQALAAIAAIAALARAQEPAAFAHKESITFAHKE</sequence>
<dbReference type="RefSeq" id="WP_204051700.1">
    <property type="nucleotide sequence ID" value="NZ_BOOF01000043.1"/>
</dbReference>
<organism evidence="1 2">
    <name type="scientific">Microbispora siamensis</name>
    <dbReference type="NCBI Taxonomy" id="564413"/>
    <lineage>
        <taxon>Bacteria</taxon>
        <taxon>Bacillati</taxon>
        <taxon>Actinomycetota</taxon>
        <taxon>Actinomycetes</taxon>
        <taxon>Streptosporangiales</taxon>
        <taxon>Streptosporangiaceae</taxon>
        <taxon>Microbispora</taxon>
    </lineage>
</organism>
<name>A0ABQ4GWA7_9ACTN</name>
<keyword evidence="2" id="KW-1185">Reference proteome</keyword>
<comment type="caution">
    <text evidence="1">The sequence shown here is derived from an EMBL/GenBank/DDBJ whole genome shotgun (WGS) entry which is preliminary data.</text>
</comment>
<dbReference type="EMBL" id="BOOF01000043">
    <property type="protein sequence ID" value="GIH65726.1"/>
    <property type="molecule type" value="Genomic_DNA"/>
</dbReference>
<evidence type="ECO:0000313" key="2">
    <source>
        <dbReference type="Proteomes" id="UP000660454"/>
    </source>
</evidence>
<proteinExistence type="predicted"/>
<gene>
    <name evidence="1" type="ORF">Msi02_65430</name>
</gene>
<accession>A0ABQ4GWA7</accession>
<reference evidence="1 2" key="1">
    <citation type="submission" date="2021-01" db="EMBL/GenBank/DDBJ databases">
        <title>Whole genome shotgun sequence of Microbispora siamensis NBRC 104113.</title>
        <authorList>
            <person name="Komaki H."/>
            <person name="Tamura T."/>
        </authorList>
    </citation>
    <scope>NUCLEOTIDE SEQUENCE [LARGE SCALE GENOMIC DNA]</scope>
    <source>
        <strain evidence="1 2">NBRC 104113</strain>
    </source>
</reference>
<dbReference type="Proteomes" id="UP000660454">
    <property type="component" value="Unassembled WGS sequence"/>
</dbReference>
<evidence type="ECO:0000313" key="1">
    <source>
        <dbReference type="EMBL" id="GIH65726.1"/>
    </source>
</evidence>
<protein>
    <submittedName>
        <fullName evidence="1">Uncharacterized protein</fullName>
    </submittedName>
</protein>